<gene>
    <name evidence="11" type="ORF">ENK44_14090</name>
</gene>
<dbReference type="SMART" id="SM00387">
    <property type="entry name" value="HATPase_c"/>
    <property type="match status" value="1"/>
</dbReference>
<evidence type="ECO:0000256" key="2">
    <source>
        <dbReference type="ARBA" id="ARBA00012438"/>
    </source>
</evidence>
<evidence type="ECO:0000313" key="11">
    <source>
        <dbReference type="EMBL" id="HGY56833.1"/>
    </source>
</evidence>
<dbReference type="Proteomes" id="UP000885779">
    <property type="component" value="Unassembled WGS sequence"/>
</dbReference>
<keyword evidence="9" id="KW-0472">Membrane</keyword>
<dbReference type="InterPro" id="IPR003661">
    <property type="entry name" value="HisK_dim/P_dom"/>
</dbReference>
<accession>A0A7V4U361</accession>
<dbReference type="PROSITE" id="PS50109">
    <property type="entry name" value="HIS_KIN"/>
    <property type="match status" value="1"/>
</dbReference>
<feature type="transmembrane region" description="Helical" evidence="9">
    <location>
        <begin position="9"/>
        <end position="29"/>
    </location>
</feature>
<dbReference type="InterPro" id="IPR005467">
    <property type="entry name" value="His_kinase_dom"/>
</dbReference>
<dbReference type="InterPro" id="IPR028994">
    <property type="entry name" value="Integrin_alpha_N"/>
</dbReference>
<evidence type="ECO:0000256" key="3">
    <source>
        <dbReference type="ARBA" id="ARBA00022553"/>
    </source>
</evidence>
<protein>
    <recommendedName>
        <fullName evidence="2">histidine kinase</fullName>
        <ecNumber evidence="2">2.7.13.3</ecNumber>
    </recommendedName>
</protein>
<comment type="catalytic activity">
    <reaction evidence="1">
        <text>ATP + protein L-histidine = ADP + protein N-phospho-L-histidine.</text>
        <dbReference type="EC" id="2.7.13.3"/>
    </reaction>
</comment>
<keyword evidence="8" id="KW-0902">Two-component regulatory system</keyword>
<dbReference type="EC" id="2.7.13.3" evidence="2"/>
<dbReference type="Pfam" id="PF00512">
    <property type="entry name" value="HisKA"/>
    <property type="match status" value="1"/>
</dbReference>
<keyword evidence="3" id="KW-0597">Phosphoprotein</keyword>
<dbReference type="InterPro" id="IPR036097">
    <property type="entry name" value="HisK_dim/P_sf"/>
</dbReference>
<name>A0A7V4U361_CALAY</name>
<keyword evidence="5" id="KW-0547">Nucleotide-binding</keyword>
<dbReference type="Gene3D" id="1.10.287.130">
    <property type="match status" value="1"/>
</dbReference>
<dbReference type="SUPFAM" id="SSF55874">
    <property type="entry name" value="ATPase domain of HSP90 chaperone/DNA topoisomerase II/histidine kinase"/>
    <property type="match status" value="1"/>
</dbReference>
<proteinExistence type="predicted"/>
<evidence type="ECO:0000256" key="1">
    <source>
        <dbReference type="ARBA" id="ARBA00000085"/>
    </source>
</evidence>
<organism evidence="11">
    <name type="scientific">Caldithrix abyssi</name>
    <dbReference type="NCBI Taxonomy" id="187145"/>
    <lineage>
        <taxon>Bacteria</taxon>
        <taxon>Pseudomonadati</taxon>
        <taxon>Calditrichota</taxon>
        <taxon>Calditrichia</taxon>
        <taxon>Calditrichales</taxon>
        <taxon>Calditrichaceae</taxon>
        <taxon>Caldithrix</taxon>
    </lineage>
</organism>
<dbReference type="EMBL" id="DRQG01000132">
    <property type="protein sequence ID" value="HGY56833.1"/>
    <property type="molecule type" value="Genomic_DNA"/>
</dbReference>
<evidence type="ECO:0000256" key="7">
    <source>
        <dbReference type="ARBA" id="ARBA00022840"/>
    </source>
</evidence>
<dbReference type="InterPro" id="IPR003594">
    <property type="entry name" value="HATPase_dom"/>
</dbReference>
<dbReference type="GO" id="GO:0000155">
    <property type="term" value="F:phosphorelay sensor kinase activity"/>
    <property type="evidence" value="ECO:0007669"/>
    <property type="project" value="InterPro"/>
</dbReference>
<dbReference type="CDD" id="cd00075">
    <property type="entry name" value="HATPase"/>
    <property type="match status" value="1"/>
</dbReference>
<evidence type="ECO:0000256" key="5">
    <source>
        <dbReference type="ARBA" id="ARBA00022741"/>
    </source>
</evidence>
<keyword evidence="9" id="KW-0812">Transmembrane</keyword>
<dbReference type="InterPro" id="IPR036890">
    <property type="entry name" value="HATPase_C_sf"/>
</dbReference>
<evidence type="ECO:0000256" key="4">
    <source>
        <dbReference type="ARBA" id="ARBA00022679"/>
    </source>
</evidence>
<comment type="caution">
    <text evidence="11">The sequence shown here is derived from an EMBL/GenBank/DDBJ whole genome shotgun (WGS) entry which is preliminary data.</text>
</comment>
<evidence type="ECO:0000256" key="9">
    <source>
        <dbReference type="SAM" id="Phobius"/>
    </source>
</evidence>
<sequence>MQKPLKKIYLTLAGLSLVASLAITVWLWMTMYPFHLVEVSKAVNVLNGRIDFYKDLNNDGLSERLIFFSNRTQKSYNIKIYNQFSLNRAKIIDQYNFKNFIDFHEIFFQDITGDGSMEVFVFSKNDTCLYLSVIDIKENRYLYKERLLFHGPESNPHITWDVDIIDAVFSDINADGTVEMIFTLHSGHSQSPRGIFALDIKNWKIIRQFLYNAGTAQIFTCDINEDGIDEFVTSHAATDNIRSTENYTDQKSWLMAFDNNLNLLFKPVELGGRFTTCKAMPFRYHGQNMILTIAFTQPAMVISVIDKNGQVVVKKSFDSVPHIAIQSALLADGIKLIPTGNSGTLLTIDSLFNFKKQNIFSDGKVISLFDIKDLNEDGQFEYLGHRKDGIYIKSNDMNTLAFYPWNNKYVKSFCYFYPGINKRPYIHINTNDLGYMFRFQSNPFYPYIPLVFLVLSTFLYGLFYLFHVGINQIRIYASYLLFSLKGSDNAIILLNHNGKIISYNSKVQDMLKIPGIQAKQHYKQTLITRKPIIEIIEKVFKEGRQYKKEYSFEDVENSFVGNVTVTPFKSYFRFINAVLIEIKDSTQQVLFERQQNWQRNIRRMVHDIKNPLAGVQLKLQTLYIKLIDSQPNLPPDIKEEFELAYSELKRIRNISKNFLKISDLEIIQPEQVSLQSIYLSCSEHFKLYQTDALKLNFHLDQKLPIEVYWDRRQIELLLHIIVENAIDALNGKGTIEVQIRPSAEVLSTELPYIEFRISDDGPGIPKELHEKIFEPHFSTKKEGSGMGLVFAKQIVKQHGGSINFFSGKNSGTVFVITLPSRFISFNKNSNKKV</sequence>
<dbReference type="PRINTS" id="PR00344">
    <property type="entry name" value="BCTRLSENSOR"/>
</dbReference>
<feature type="domain" description="Histidine kinase" evidence="10">
    <location>
        <begin position="603"/>
        <end position="822"/>
    </location>
</feature>
<evidence type="ECO:0000256" key="8">
    <source>
        <dbReference type="ARBA" id="ARBA00023012"/>
    </source>
</evidence>
<dbReference type="Pfam" id="PF02518">
    <property type="entry name" value="HATPase_c"/>
    <property type="match status" value="1"/>
</dbReference>
<dbReference type="Gene3D" id="3.30.565.10">
    <property type="entry name" value="Histidine kinase-like ATPase, C-terminal domain"/>
    <property type="match status" value="1"/>
</dbReference>
<dbReference type="PANTHER" id="PTHR43065">
    <property type="entry name" value="SENSOR HISTIDINE KINASE"/>
    <property type="match status" value="1"/>
</dbReference>
<dbReference type="PANTHER" id="PTHR43065:SF10">
    <property type="entry name" value="PEROXIDE STRESS-ACTIVATED HISTIDINE KINASE MAK3"/>
    <property type="match status" value="1"/>
</dbReference>
<keyword evidence="4" id="KW-0808">Transferase</keyword>
<dbReference type="InterPro" id="IPR004358">
    <property type="entry name" value="Sig_transdc_His_kin-like_C"/>
</dbReference>
<dbReference type="SUPFAM" id="SSF69318">
    <property type="entry name" value="Integrin alpha N-terminal domain"/>
    <property type="match status" value="1"/>
</dbReference>
<dbReference type="SUPFAM" id="SSF47384">
    <property type="entry name" value="Homodimeric domain of signal transducing histidine kinase"/>
    <property type="match status" value="1"/>
</dbReference>
<feature type="transmembrane region" description="Helical" evidence="9">
    <location>
        <begin position="444"/>
        <end position="466"/>
    </location>
</feature>
<evidence type="ECO:0000259" key="10">
    <source>
        <dbReference type="PROSITE" id="PS50109"/>
    </source>
</evidence>
<dbReference type="CDD" id="cd00082">
    <property type="entry name" value="HisKA"/>
    <property type="match status" value="1"/>
</dbReference>
<keyword evidence="6" id="KW-0418">Kinase</keyword>
<dbReference type="AlphaFoldDB" id="A0A7V4U361"/>
<keyword evidence="7" id="KW-0067">ATP-binding</keyword>
<dbReference type="GO" id="GO:0005524">
    <property type="term" value="F:ATP binding"/>
    <property type="evidence" value="ECO:0007669"/>
    <property type="project" value="UniProtKB-KW"/>
</dbReference>
<evidence type="ECO:0000256" key="6">
    <source>
        <dbReference type="ARBA" id="ARBA00022777"/>
    </source>
</evidence>
<reference evidence="11" key="1">
    <citation type="journal article" date="2020" name="mSystems">
        <title>Genome- and Community-Level Interaction Insights into Carbon Utilization and Element Cycling Functions of Hydrothermarchaeota in Hydrothermal Sediment.</title>
        <authorList>
            <person name="Zhou Z."/>
            <person name="Liu Y."/>
            <person name="Xu W."/>
            <person name="Pan J."/>
            <person name="Luo Z.H."/>
            <person name="Li M."/>
        </authorList>
    </citation>
    <scope>NUCLEOTIDE SEQUENCE [LARGE SCALE GENOMIC DNA]</scope>
    <source>
        <strain evidence="11">HyVt-577</strain>
    </source>
</reference>
<keyword evidence="9" id="KW-1133">Transmembrane helix</keyword>